<proteinExistence type="predicted"/>
<dbReference type="InterPro" id="IPR000792">
    <property type="entry name" value="Tscrpt_reg_LuxR_C"/>
</dbReference>
<dbReference type="STRING" id="1298851.TST_1698"/>
<feature type="transmembrane region" description="Helical" evidence="4">
    <location>
        <begin position="139"/>
        <end position="158"/>
    </location>
</feature>
<feature type="domain" description="HTH luxR-type" evidence="5">
    <location>
        <begin position="297"/>
        <end position="362"/>
    </location>
</feature>
<feature type="transmembrane region" description="Helical" evidence="4">
    <location>
        <begin position="165"/>
        <end position="185"/>
    </location>
</feature>
<evidence type="ECO:0000259" key="5">
    <source>
        <dbReference type="PROSITE" id="PS50043"/>
    </source>
</evidence>
<name>A0A0S3QVX6_THET7</name>
<dbReference type="Pfam" id="PF00196">
    <property type="entry name" value="GerE"/>
    <property type="match status" value="1"/>
</dbReference>
<dbReference type="KEGG" id="ttk:TST_1698"/>
<evidence type="ECO:0000313" key="7">
    <source>
        <dbReference type="Proteomes" id="UP000063234"/>
    </source>
</evidence>
<dbReference type="SMART" id="SM00421">
    <property type="entry name" value="HTH_LUXR"/>
    <property type="match status" value="1"/>
</dbReference>
<dbReference type="Gene3D" id="1.10.10.10">
    <property type="entry name" value="Winged helix-like DNA-binding domain superfamily/Winged helix DNA-binding domain"/>
    <property type="match status" value="1"/>
</dbReference>
<dbReference type="CDD" id="cd06170">
    <property type="entry name" value="LuxR_C_like"/>
    <property type="match status" value="1"/>
</dbReference>
<feature type="transmembrane region" description="Helical" evidence="4">
    <location>
        <begin position="81"/>
        <end position="98"/>
    </location>
</feature>
<keyword evidence="3" id="KW-0804">Transcription</keyword>
<feature type="transmembrane region" description="Helical" evidence="4">
    <location>
        <begin position="28"/>
        <end position="48"/>
    </location>
</feature>
<keyword evidence="4" id="KW-0812">Transmembrane</keyword>
<dbReference type="PANTHER" id="PTHR44688">
    <property type="entry name" value="DNA-BINDING TRANSCRIPTIONAL ACTIVATOR DEVR_DOSR"/>
    <property type="match status" value="1"/>
</dbReference>
<feature type="transmembrane region" description="Helical" evidence="4">
    <location>
        <begin position="55"/>
        <end position="75"/>
    </location>
</feature>
<gene>
    <name evidence="6" type="ORF">TST_1698</name>
</gene>
<keyword evidence="7" id="KW-1185">Reference proteome</keyword>
<feature type="transmembrane region" description="Helical" evidence="4">
    <location>
        <begin position="224"/>
        <end position="242"/>
    </location>
</feature>
<dbReference type="InterPro" id="IPR016032">
    <property type="entry name" value="Sig_transdc_resp-reg_C-effctor"/>
</dbReference>
<feature type="transmembrane region" description="Helical" evidence="4">
    <location>
        <begin position="7"/>
        <end position="22"/>
    </location>
</feature>
<keyword evidence="4" id="KW-1133">Transmembrane helix</keyword>
<dbReference type="Proteomes" id="UP000063234">
    <property type="component" value="Chromosome"/>
</dbReference>
<feature type="transmembrane region" description="Helical" evidence="4">
    <location>
        <begin position="191"/>
        <end position="212"/>
    </location>
</feature>
<keyword evidence="1" id="KW-0805">Transcription regulation</keyword>
<feature type="transmembrane region" description="Helical" evidence="4">
    <location>
        <begin position="110"/>
        <end position="133"/>
    </location>
</feature>
<organism evidence="6 7">
    <name type="scientific">Thermosulfidibacter takaii (strain DSM 17441 / JCM 13301 / NBRC 103674 / ABI70S6)</name>
    <dbReference type="NCBI Taxonomy" id="1298851"/>
    <lineage>
        <taxon>Bacteria</taxon>
        <taxon>Pseudomonadati</taxon>
        <taxon>Thermosulfidibacterota</taxon>
        <taxon>Thermosulfidibacteria</taxon>
        <taxon>Thermosulfidibacterales</taxon>
        <taxon>Thermosulfidibacteraceae</taxon>
    </lineage>
</organism>
<evidence type="ECO:0000256" key="4">
    <source>
        <dbReference type="SAM" id="Phobius"/>
    </source>
</evidence>
<keyword evidence="4" id="KW-0472">Membrane</keyword>
<evidence type="ECO:0000256" key="2">
    <source>
        <dbReference type="ARBA" id="ARBA00023125"/>
    </source>
</evidence>
<sequence length="369" mass="41137">MNRFSKPFVIITAIMTCLFPFFTGYEPYTLTIIGISSAVVIVRIGCILANTDDHVLSSAFGLAIGNVFLALLLALKLPERFFFLIIGLPLSIALFSRCPDQQKGRLGDIMFYLPLVSMFYLFIGTFYVCLMPAYIKYMYLNGIELAFYILAVLLSAYLFSIKPELSFAVGVSLGLIATSFLHNFNKLNSNLAMFTVQAAVGFTDVFCFGLFLKHKENAAQRFGIGAGCMLAGPAVGMSIINLEKWPLILSTYGNFILAFLFIAFHLTNLIKAKPKSLQQAFDENTVEDKLKALCSSRGISSDTLSYREWETLKLCATGLTIKEIAEKLEISESSVKTYLRRAYIKLDVNSKKEFLALLKNLDNQNITNL</sequence>
<dbReference type="GO" id="GO:0006355">
    <property type="term" value="P:regulation of DNA-templated transcription"/>
    <property type="evidence" value="ECO:0007669"/>
    <property type="project" value="InterPro"/>
</dbReference>
<dbReference type="InterPro" id="IPR036388">
    <property type="entry name" value="WH-like_DNA-bd_sf"/>
</dbReference>
<dbReference type="EMBL" id="AP013035">
    <property type="protein sequence ID" value="BAT72482.1"/>
    <property type="molecule type" value="Genomic_DNA"/>
</dbReference>
<accession>A0A0S3QVX6</accession>
<dbReference type="PRINTS" id="PR00038">
    <property type="entry name" value="HTHLUXR"/>
</dbReference>
<reference evidence="7" key="1">
    <citation type="journal article" date="2018" name="Science">
        <title>A primordial and reversible TCA cycle in a facultatively chemolithoautotrophic thermophile.</title>
        <authorList>
            <person name="Nunoura T."/>
            <person name="Chikaraishi Y."/>
            <person name="Izaki R."/>
            <person name="Suwa T."/>
            <person name="Sato T."/>
            <person name="Harada T."/>
            <person name="Mori K."/>
            <person name="Kato Y."/>
            <person name="Miyazaki M."/>
            <person name="Shimamura S."/>
            <person name="Yanagawa K."/>
            <person name="Shuto A."/>
            <person name="Ohkouchi N."/>
            <person name="Fujita N."/>
            <person name="Takaki Y."/>
            <person name="Atomi H."/>
            <person name="Takai K."/>
        </authorList>
    </citation>
    <scope>NUCLEOTIDE SEQUENCE [LARGE SCALE GENOMIC DNA]</scope>
    <source>
        <strain evidence="7">DSM 17441 / JCM 13301 / NBRC 103674 / ABI70S6</strain>
    </source>
</reference>
<evidence type="ECO:0000313" key="6">
    <source>
        <dbReference type="EMBL" id="BAT72482.1"/>
    </source>
</evidence>
<dbReference type="GO" id="GO:0003677">
    <property type="term" value="F:DNA binding"/>
    <property type="evidence" value="ECO:0007669"/>
    <property type="project" value="UniProtKB-KW"/>
</dbReference>
<dbReference type="PROSITE" id="PS50043">
    <property type="entry name" value="HTH_LUXR_2"/>
    <property type="match status" value="1"/>
</dbReference>
<dbReference type="PANTHER" id="PTHR44688:SF16">
    <property type="entry name" value="DNA-BINDING TRANSCRIPTIONAL ACTIVATOR DEVR_DOSR"/>
    <property type="match status" value="1"/>
</dbReference>
<feature type="transmembrane region" description="Helical" evidence="4">
    <location>
        <begin position="248"/>
        <end position="270"/>
    </location>
</feature>
<evidence type="ECO:0000256" key="3">
    <source>
        <dbReference type="ARBA" id="ARBA00023163"/>
    </source>
</evidence>
<evidence type="ECO:0000256" key="1">
    <source>
        <dbReference type="ARBA" id="ARBA00023015"/>
    </source>
</evidence>
<dbReference type="AlphaFoldDB" id="A0A0S3QVX6"/>
<keyword evidence="2" id="KW-0238">DNA-binding</keyword>
<dbReference type="SUPFAM" id="SSF46894">
    <property type="entry name" value="C-terminal effector domain of the bipartite response regulators"/>
    <property type="match status" value="1"/>
</dbReference>
<protein>
    <submittedName>
        <fullName evidence="6">LuxR family transcriptional regulator</fullName>
    </submittedName>
</protein>